<evidence type="ECO:0000256" key="2">
    <source>
        <dbReference type="ARBA" id="ARBA00009160"/>
    </source>
</evidence>
<reference evidence="7" key="1">
    <citation type="submission" date="2016-07" db="EMBL/GenBank/DDBJ databases">
        <authorList>
            <person name="Bretaudeau A."/>
        </authorList>
    </citation>
    <scope>NUCLEOTIDE SEQUENCE</scope>
    <source>
        <strain evidence="7">Rice</strain>
        <tissue evidence="7">Whole body</tissue>
    </source>
</reference>
<keyword evidence="4" id="KW-1133">Transmembrane helix</keyword>
<keyword evidence="3" id="KW-0812">Transmembrane</keyword>
<accession>A0A2H1WS15</accession>
<sequence>MARPIPHTDLRQLPKDKELKPKETQSFLDITIDGIKHTTSQNLLLGTITGWGAGVSIVRVGRIAAVGLGGSIILLHFAAEFGYINVNWDRVKETAGESQQWLDRVLRFIKKNNCFSVGFMGGFFFGVASTVNKPLQYSNRDMFYVPVILPVKPILEQERALPPEPIPPKPPELYRPDEMMFEKPVFPIPTKPIPHSPKISPSSIPNPNPSVMTPKQVDGYPNFGSYLYSIPGYSAFQPINSVQYPPIIPPTMPPPIQPEVSTPEYMPFPTMSKEPHTPMVDVETTMDMEPPKDLPKQQTDFEEHFTPEIITATSMPEVANTQTTESKMSITSLAQGSGATVTIPSQLPNKDFKKKPERFSLKTSIPISKIDMKCVSNPPDTTFQNSLTKKPFTSSFNKESPRVEIQSNIVIKSATKEPEVKEPKPSVPPTSNICTLMNPSEPINKTDSQFRVPDPKVDTPSEGKDTPMQRPLFNPINIEPSKVNFSKPPEQSYNEQKNQIVFIQNKNNTNPKMLLTIQQQNPQVLLQRANFESKNLQAPSRLSSQSKKCKEDVVNESTSSKVVALKRLHQENCDENDFENLITENQIYGNKIVVKEKSQGTSQEQDLKTKKVTEKVTTTVTETKNVVLQPNFVYLSNVQFPNLMMIKNNSKVTQTPDCNKPKLAPKEIKIAPEISTSTTVGTTVAATAVAVPVAIAPAVMPPATICTESITEVKASKPSTIVTQEVQVLKTSSNVLQTLPNITKPDIVIQANPTVIVSPQIVYQVPITTIVEAEKVNQPFKKRDYPKFIAPKKEAPKKSDQRKPNDKLFIACPYQMDSKLQPKIVITNIRPKVNKVEEVSSLDDYEKRKRLRRLKYLSNRDSKEVKADAKPEPTKKVVEKTEIRNNIITPDKVKSEIYKEFAKSKLAADDGSSESDSDDYGEDDLKAYEEIIEEYGIKDDKEKRKVEFMSHLRLATLQEFKEKELELQDKVLRNDSVAAAYAAVGRLDVLRNVAAAEEPQDEDMDEDKPVTEVQPENRATMQRKKLFLSKLKLTQVTQKYKEGYDKVWQEILKERKRRYSNPDLDDNCKEPRLGFDPNCQLRLLTEINKCVNENNNLIKKRLDSTSNGDTNEESIKVLAEKNFSELNRLSKMADTSVKLFKTPNTRKRDLNPGFDSENIKNSNIKVQQPYENYPKIKIPSVAKIISLKTTQECTTATTTQATSMDEPVNSAAGVTEVIEEVAPPGLTRDIGCQVDEPTWAGLEALAKSYREYDAVRRKEIIDLHKRNTTLKIEGAHITRSASRDSDTARALLAERQNLSVEENKLRVSLKKIQQAIDIIRNYS</sequence>
<gene>
    <name evidence="7" type="ORF">SFRICE_035426</name>
</gene>
<evidence type="ECO:0000256" key="3">
    <source>
        <dbReference type="ARBA" id="ARBA00022692"/>
    </source>
</evidence>
<dbReference type="PANTHER" id="PTHR21346:SF0">
    <property type="entry name" value="RE45833P"/>
    <property type="match status" value="1"/>
</dbReference>
<dbReference type="PANTHER" id="PTHR21346">
    <property type="entry name" value="FUN14 DOMAIN CONTAINING"/>
    <property type="match status" value="1"/>
</dbReference>
<evidence type="ECO:0000313" key="7">
    <source>
        <dbReference type="EMBL" id="SOQ55807.1"/>
    </source>
</evidence>
<dbReference type="GO" id="GO:0005741">
    <property type="term" value="C:mitochondrial outer membrane"/>
    <property type="evidence" value="ECO:0007669"/>
    <property type="project" value="UniProtKB-SubCell"/>
</dbReference>
<dbReference type="OrthoDB" id="163794at2759"/>
<keyword evidence="5" id="KW-0472">Membrane</keyword>
<comment type="similarity">
    <text evidence="2">Belongs to the FUN14 family.</text>
</comment>
<evidence type="ECO:0000256" key="1">
    <source>
        <dbReference type="ARBA" id="ARBA00004374"/>
    </source>
</evidence>
<dbReference type="Pfam" id="PF04930">
    <property type="entry name" value="FUN14"/>
    <property type="match status" value="1"/>
</dbReference>
<proteinExistence type="inferred from homology"/>
<evidence type="ECO:0000256" key="4">
    <source>
        <dbReference type="ARBA" id="ARBA00022989"/>
    </source>
</evidence>
<name>A0A2H1WS15_SPOFR</name>
<comment type="subcellular location">
    <subcellularLocation>
        <location evidence="1">Mitochondrion outer membrane</location>
        <topology evidence="1">Multi-pass membrane protein</topology>
    </subcellularLocation>
</comment>
<evidence type="ECO:0000256" key="6">
    <source>
        <dbReference type="SAM" id="MobiDB-lite"/>
    </source>
</evidence>
<dbReference type="InterPro" id="IPR007014">
    <property type="entry name" value="FUN14"/>
</dbReference>
<organism evidence="7">
    <name type="scientific">Spodoptera frugiperda</name>
    <name type="common">Fall armyworm</name>
    <dbReference type="NCBI Taxonomy" id="7108"/>
    <lineage>
        <taxon>Eukaryota</taxon>
        <taxon>Metazoa</taxon>
        <taxon>Ecdysozoa</taxon>
        <taxon>Arthropoda</taxon>
        <taxon>Hexapoda</taxon>
        <taxon>Insecta</taxon>
        <taxon>Pterygota</taxon>
        <taxon>Neoptera</taxon>
        <taxon>Endopterygota</taxon>
        <taxon>Lepidoptera</taxon>
        <taxon>Glossata</taxon>
        <taxon>Ditrysia</taxon>
        <taxon>Noctuoidea</taxon>
        <taxon>Noctuidae</taxon>
        <taxon>Amphipyrinae</taxon>
        <taxon>Spodoptera</taxon>
    </lineage>
</organism>
<evidence type="ECO:0000256" key="5">
    <source>
        <dbReference type="ARBA" id="ARBA00023136"/>
    </source>
</evidence>
<protein>
    <submittedName>
        <fullName evidence="7">SFRICE_035426</fullName>
    </submittedName>
</protein>
<feature type="compositionally biased region" description="Basic and acidic residues" evidence="6">
    <location>
        <begin position="453"/>
        <end position="467"/>
    </location>
</feature>
<dbReference type="EMBL" id="ODYU01010589">
    <property type="protein sequence ID" value="SOQ55807.1"/>
    <property type="molecule type" value="Genomic_DNA"/>
</dbReference>
<dbReference type="GO" id="GO:0000422">
    <property type="term" value="P:autophagy of mitochondrion"/>
    <property type="evidence" value="ECO:0007669"/>
    <property type="project" value="TreeGrafter"/>
</dbReference>
<feature type="region of interest" description="Disordered" evidence="6">
    <location>
        <begin position="441"/>
        <end position="476"/>
    </location>
</feature>